<evidence type="ECO:0000313" key="2">
    <source>
        <dbReference type="EMBL" id="GHC40603.1"/>
    </source>
</evidence>
<dbReference type="Gene3D" id="3.50.50.60">
    <property type="entry name" value="FAD/NAD(P)-binding domain"/>
    <property type="match status" value="1"/>
</dbReference>
<dbReference type="EMBL" id="BMVB01000003">
    <property type="protein sequence ID" value="GHC40603.1"/>
    <property type="molecule type" value="Genomic_DNA"/>
</dbReference>
<evidence type="ECO:0000313" key="3">
    <source>
        <dbReference type="Proteomes" id="UP000646244"/>
    </source>
</evidence>
<dbReference type="PANTHER" id="PTHR46865">
    <property type="entry name" value="OXIDOREDUCTASE-RELATED"/>
    <property type="match status" value="1"/>
</dbReference>
<sequence>MGEKVLISGASIAGPALAYWLGRHGFDVTVVELAPGLREGGQAVDFRGDTHLTVLERMGVLDALRRIQTGGSPMVCVDERGKTRLRLPADFAGGDIEVLRGDLARVLYEHSLPYADYLFGDSVTELRQDADGVHVRFRSGRTGTFDLVVGADGLHSTVRRLAFGPEDDYVSHLGYYAATWSLPNHTGLGFGEGSVGVNVPGRFASVGTDNRNPETARAFFVFAADRLTYDRHDQEQQKAIVAEAFAGVGWDVPRLLETLKGADELYFDSISRSDVPRWSNGRVALIGDAACGATIGGMGTGTAVVAAYVLAGELAAADGDHALAFARYEDLLREYAQGCQKGGDRTGKFLAPGRLGIRIRNWMLSRPRVLDWMLEEGRKVTGIDLPDYGDPGAAGCGLRAGAGAGAGVEVGAGASSAPRSPRP</sequence>
<name>A0A918TDK1_STRCJ</name>
<dbReference type="GO" id="GO:0071949">
    <property type="term" value="F:FAD binding"/>
    <property type="evidence" value="ECO:0007669"/>
    <property type="project" value="InterPro"/>
</dbReference>
<dbReference type="InterPro" id="IPR002938">
    <property type="entry name" value="FAD-bd"/>
</dbReference>
<dbReference type="PANTHER" id="PTHR46865:SF2">
    <property type="entry name" value="MONOOXYGENASE"/>
    <property type="match status" value="1"/>
</dbReference>
<organism evidence="2 3">
    <name type="scientific">Streptomyces cinnamoneus</name>
    <name type="common">Streptoverticillium cinnamoneum</name>
    <dbReference type="NCBI Taxonomy" id="53446"/>
    <lineage>
        <taxon>Bacteria</taxon>
        <taxon>Bacillati</taxon>
        <taxon>Actinomycetota</taxon>
        <taxon>Actinomycetes</taxon>
        <taxon>Kitasatosporales</taxon>
        <taxon>Streptomycetaceae</taxon>
        <taxon>Streptomyces</taxon>
        <taxon>Streptomyces cinnamoneus group</taxon>
    </lineage>
</organism>
<dbReference type="PRINTS" id="PR00420">
    <property type="entry name" value="RNGMNOXGNASE"/>
</dbReference>
<dbReference type="Pfam" id="PF01494">
    <property type="entry name" value="FAD_binding_3"/>
    <property type="match status" value="1"/>
</dbReference>
<dbReference type="AlphaFoldDB" id="A0A918TDK1"/>
<feature type="domain" description="FAD-binding" evidence="1">
    <location>
        <begin position="4"/>
        <end position="322"/>
    </location>
</feature>
<gene>
    <name evidence="2" type="ORF">GCM10010507_13550</name>
</gene>
<reference evidence="2" key="2">
    <citation type="submission" date="2020-09" db="EMBL/GenBank/DDBJ databases">
        <authorList>
            <person name="Sun Q."/>
            <person name="Ohkuma M."/>
        </authorList>
    </citation>
    <scope>NUCLEOTIDE SEQUENCE</scope>
    <source>
        <strain evidence="2">JCM 4633</strain>
    </source>
</reference>
<proteinExistence type="predicted"/>
<dbReference type="InterPro" id="IPR036188">
    <property type="entry name" value="FAD/NAD-bd_sf"/>
</dbReference>
<protein>
    <submittedName>
        <fullName evidence="2">FAD-dependent oxidoreductase</fullName>
    </submittedName>
</protein>
<dbReference type="Gene3D" id="3.30.9.10">
    <property type="entry name" value="D-Amino Acid Oxidase, subunit A, domain 2"/>
    <property type="match status" value="1"/>
</dbReference>
<reference evidence="2" key="1">
    <citation type="journal article" date="2014" name="Int. J. Syst. Evol. Microbiol.">
        <title>Complete genome sequence of Corynebacterium casei LMG S-19264T (=DSM 44701T), isolated from a smear-ripened cheese.</title>
        <authorList>
            <consortium name="US DOE Joint Genome Institute (JGI-PGF)"/>
            <person name="Walter F."/>
            <person name="Albersmeier A."/>
            <person name="Kalinowski J."/>
            <person name="Ruckert C."/>
        </authorList>
    </citation>
    <scope>NUCLEOTIDE SEQUENCE</scope>
    <source>
        <strain evidence="2">JCM 4633</strain>
    </source>
</reference>
<comment type="caution">
    <text evidence="2">The sequence shown here is derived from an EMBL/GenBank/DDBJ whole genome shotgun (WGS) entry which is preliminary data.</text>
</comment>
<dbReference type="SUPFAM" id="SSF51905">
    <property type="entry name" value="FAD/NAD(P)-binding domain"/>
    <property type="match status" value="1"/>
</dbReference>
<evidence type="ECO:0000259" key="1">
    <source>
        <dbReference type="Pfam" id="PF01494"/>
    </source>
</evidence>
<dbReference type="RefSeq" id="WP_190108707.1">
    <property type="nucleotide sequence ID" value="NZ_BMVB01000003.1"/>
</dbReference>
<dbReference type="InterPro" id="IPR051704">
    <property type="entry name" value="FAD_aromatic-hydroxylase"/>
</dbReference>
<dbReference type="Proteomes" id="UP000646244">
    <property type="component" value="Unassembled WGS sequence"/>
</dbReference>
<accession>A0A918TDK1</accession>